<accession>A0A833Y973</accession>
<dbReference type="AlphaFoldDB" id="A0A833Y973"/>
<dbReference type="InterPro" id="IPR044730">
    <property type="entry name" value="RNase_H-like_dom_plant"/>
</dbReference>
<dbReference type="Gramene" id="Jr02_11900_p1">
    <property type="protein sequence ID" value="cds.Jr02_11900_p1"/>
    <property type="gene ID" value="Jr02_11900"/>
</dbReference>
<dbReference type="PANTHER" id="PTHR47074">
    <property type="entry name" value="BNAC02G40300D PROTEIN"/>
    <property type="match status" value="1"/>
</dbReference>
<protein>
    <recommendedName>
        <fullName evidence="1">RNase H type-1 domain-containing protein</fullName>
    </recommendedName>
</protein>
<dbReference type="GO" id="GO:0004523">
    <property type="term" value="F:RNA-DNA hybrid ribonuclease activity"/>
    <property type="evidence" value="ECO:0007669"/>
    <property type="project" value="InterPro"/>
</dbReference>
<evidence type="ECO:0000313" key="3">
    <source>
        <dbReference type="Proteomes" id="UP000619265"/>
    </source>
</evidence>
<dbReference type="InterPro" id="IPR036397">
    <property type="entry name" value="RNaseH_sf"/>
</dbReference>
<dbReference type="CDD" id="cd06222">
    <property type="entry name" value="RNase_H_like"/>
    <property type="match status" value="1"/>
</dbReference>
<proteinExistence type="predicted"/>
<dbReference type="PANTHER" id="PTHR47074:SF48">
    <property type="entry name" value="POLYNUCLEOTIDYL TRANSFERASE, RIBONUCLEASE H-LIKE SUPERFAMILY PROTEIN"/>
    <property type="match status" value="1"/>
</dbReference>
<name>A0A833Y973_JUGRE</name>
<reference evidence="2" key="1">
    <citation type="submission" date="2015-10" db="EMBL/GenBank/DDBJ databases">
        <authorList>
            <person name="Martinez-Garcia P.J."/>
            <person name="Crepeau M.W."/>
            <person name="Puiu D."/>
            <person name="Gonzalez-Ibeas D."/>
            <person name="Whalen J."/>
            <person name="Stevens K."/>
            <person name="Paul R."/>
            <person name="Butterfield T."/>
            <person name="Britton M."/>
            <person name="Reagan R."/>
            <person name="Chakraborty S."/>
            <person name="Walawage S.L."/>
            <person name="Vasquez-Gross H.A."/>
            <person name="Cardeno C."/>
            <person name="Famula R."/>
            <person name="Pratt K."/>
            <person name="Kuruganti S."/>
            <person name="Aradhya M.K."/>
            <person name="Leslie C.A."/>
            <person name="Dandekar A.M."/>
            <person name="Salzberg S.L."/>
            <person name="Wegrzyn J.L."/>
            <person name="Langley C.H."/>
            <person name="Neale D.B."/>
        </authorList>
    </citation>
    <scope>NUCLEOTIDE SEQUENCE</scope>
    <source>
        <tissue evidence="2">Leaves</tissue>
    </source>
</reference>
<dbReference type="GO" id="GO:0003676">
    <property type="term" value="F:nucleic acid binding"/>
    <property type="evidence" value="ECO:0007669"/>
    <property type="project" value="InterPro"/>
</dbReference>
<reference evidence="2" key="2">
    <citation type="submission" date="2020-03" db="EMBL/GenBank/DDBJ databases">
        <title>Walnut 2.0.</title>
        <authorList>
            <person name="Marrano A."/>
            <person name="Britton M."/>
            <person name="Zimin A.V."/>
            <person name="Zaini P.A."/>
            <person name="Workman R."/>
            <person name="Puiu D."/>
            <person name="Bianco L."/>
            <person name="Allen B.J."/>
            <person name="Troggio M."/>
            <person name="Leslie C.A."/>
            <person name="Timp W."/>
            <person name="Dendekar A."/>
            <person name="Salzberg S.L."/>
            <person name="Neale D.B."/>
        </authorList>
    </citation>
    <scope>NUCLEOTIDE SEQUENCE</scope>
    <source>
        <tissue evidence="2">Leaves</tissue>
    </source>
</reference>
<dbReference type="Gene3D" id="3.30.420.10">
    <property type="entry name" value="Ribonuclease H-like superfamily/Ribonuclease H"/>
    <property type="match status" value="1"/>
</dbReference>
<comment type="caution">
    <text evidence="2">The sequence shown here is derived from an EMBL/GenBank/DDBJ whole genome shotgun (WGS) entry which is preliminary data.</text>
</comment>
<dbReference type="InterPro" id="IPR012337">
    <property type="entry name" value="RNaseH-like_sf"/>
</dbReference>
<dbReference type="SUPFAM" id="SSF53098">
    <property type="entry name" value="Ribonuclease H-like"/>
    <property type="match status" value="1"/>
</dbReference>
<dbReference type="InterPro" id="IPR002156">
    <property type="entry name" value="RNaseH_domain"/>
</dbReference>
<feature type="domain" description="RNase H type-1" evidence="1">
    <location>
        <begin position="68"/>
        <end position="135"/>
    </location>
</feature>
<sequence>MYHVWARRNALIFQNQFSQPGAVFARAQSELNLFREYNSAYKPSEEGSKCNRSAAYWKPPTQPLVKVNFDAAFDKTNGRIGLGIVIRDHGGNLKASLTAIIDNAISAFQAEGQALFRAMELSLELGFHHVIFEGDA</sequence>
<dbReference type="Pfam" id="PF13456">
    <property type="entry name" value="RVT_3"/>
    <property type="match status" value="1"/>
</dbReference>
<gene>
    <name evidence="2" type="ORF">F2P56_004280</name>
</gene>
<organism evidence="2 3">
    <name type="scientific">Juglans regia</name>
    <name type="common">English walnut</name>
    <dbReference type="NCBI Taxonomy" id="51240"/>
    <lineage>
        <taxon>Eukaryota</taxon>
        <taxon>Viridiplantae</taxon>
        <taxon>Streptophyta</taxon>
        <taxon>Embryophyta</taxon>
        <taxon>Tracheophyta</taxon>
        <taxon>Spermatophyta</taxon>
        <taxon>Magnoliopsida</taxon>
        <taxon>eudicotyledons</taxon>
        <taxon>Gunneridae</taxon>
        <taxon>Pentapetalae</taxon>
        <taxon>rosids</taxon>
        <taxon>fabids</taxon>
        <taxon>Fagales</taxon>
        <taxon>Juglandaceae</taxon>
        <taxon>Juglans</taxon>
    </lineage>
</organism>
<dbReference type="Proteomes" id="UP000619265">
    <property type="component" value="Unassembled WGS sequence"/>
</dbReference>
<evidence type="ECO:0000259" key="1">
    <source>
        <dbReference type="Pfam" id="PF13456"/>
    </source>
</evidence>
<dbReference type="EMBL" id="LIHL02000002">
    <property type="protein sequence ID" value="KAF5477660.1"/>
    <property type="molecule type" value="Genomic_DNA"/>
</dbReference>
<evidence type="ECO:0000313" key="2">
    <source>
        <dbReference type="EMBL" id="KAF5477660.1"/>
    </source>
</evidence>
<dbReference type="InterPro" id="IPR052929">
    <property type="entry name" value="RNase_H-like_EbsB-rel"/>
</dbReference>